<comment type="caution">
    <text evidence="6">The sequence shown here is derived from an EMBL/GenBank/DDBJ whole genome shotgun (WGS) entry which is preliminary data.</text>
</comment>
<evidence type="ECO:0000256" key="5">
    <source>
        <dbReference type="ARBA" id="ARBA00093797"/>
    </source>
</evidence>
<keyword evidence="7" id="KW-1185">Reference proteome</keyword>
<evidence type="ECO:0000313" key="6">
    <source>
        <dbReference type="EMBL" id="GAA4348618.1"/>
    </source>
</evidence>
<dbReference type="Proteomes" id="UP001500975">
    <property type="component" value="Unassembled WGS sequence"/>
</dbReference>
<evidence type="ECO:0000256" key="3">
    <source>
        <dbReference type="ARBA" id="ARBA00022795"/>
    </source>
</evidence>
<dbReference type="Gene3D" id="1.20.58.380">
    <property type="entry name" value="Flagellar protein flit"/>
    <property type="match status" value="1"/>
</dbReference>
<reference evidence="7" key="1">
    <citation type="journal article" date="2019" name="Int. J. Syst. Evol. Microbiol.">
        <title>The Global Catalogue of Microorganisms (GCM) 10K type strain sequencing project: providing services to taxonomists for standard genome sequencing and annotation.</title>
        <authorList>
            <consortium name="The Broad Institute Genomics Platform"/>
            <consortium name="The Broad Institute Genome Sequencing Center for Infectious Disease"/>
            <person name="Wu L."/>
            <person name="Ma J."/>
        </authorList>
    </citation>
    <scope>NUCLEOTIDE SEQUENCE [LARGE SCALE GENOMIC DNA]</scope>
    <source>
        <strain evidence="7">JCM 17804</strain>
    </source>
</reference>
<dbReference type="InterPro" id="IPR008622">
    <property type="entry name" value="FliT"/>
</dbReference>
<protein>
    <recommendedName>
        <fullName evidence="5">Flagellar protein FliT</fullName>
    </recommendedName>
</protein>
<keyword evidence="2" id="KW-0963">Cytoplasm</keyword>
<proteinExistence type="predicted"/>
<comment type="subcellular location">
    <subcellularLocation>
        <location evidence="1">Cytoplasm</location>
        <location evidence="1">Cytosol</location>
    </subcellularLocation>
</comment>
<evidence type="ECO:0000256" key="1">
    <source>
        <dbReference type="ARBA" id="ARBA00004514"/>
    </source>
</evidence>
<keyword evidence="4" id="KW-0143">Chaperone</keyword>
<dbReference type="RefSeq" id="WP_345539458.1">
    <property type="nucleotide sequence ID" value="NZ_BAABGJ010000057.1"/>
</dbReference>
<dbReference type="Pfam" id="PF05400">
    <property type="entry name" value="FliT"/>
    <property type="match status" value="1"/>
</dbReference>
<evidence type="ECO:0000256" key="4">
    <source>
        <dbReference type="ARBA" id="ARBA00023186"/>
    </source>
</evidence>
<keyword evidence="3" id="KW-1005">Bacterial flagellum biogenesis</keyword>
<name>A0ABP8I055_9BURK</name>
<evidence type="ECO:0000313" key="7">
    <source>
        <dbReference type="Proteomes" id="UP001500975"/>
    </source>
</evidence>
<evidence type="ECO:0000256" key="2">
    <source>
        <dbReference type="ARBA" id="ARBA00022490"/>
    </source>
</evidence>
<organism evidence="6 7">
    <name type="scientific">Variovorax defluvii</name>
    <dbReference type="NCBI Taxonomy" id="913761"/>
    <lineage>
        <taxon>Bacteria</taxon>
        <taxon>Pseudomonadati</taxon>
        <taxon>Pseudomonadota</taxon>
        <taxon>Betaproteobacteria</taxon>
        <taxon>Burkholderiales</taxon>
        <taxon>Comamonadaceae</taxon>
        <taxon>Variovorax</taxon>
    </lineage>
</organism>
<gene>
    <name evidence="6" type="ORF">GCM10023165_34620</name>
</gene>
<sequence length="119" mass="13025">MAARSEILHCYAQLAATLSLMVTLARAKEWGRLPELEAQCASLVERLRSVSPQETLEPAQVAQARQLMQRIRADQRAVRELVEPQLSQLVATMAGLQKRSDLDRAYGLGRPSAGGVASL</sequence>
<accession>A0ABP8I055</accession>
<dbReference type="EMBL" id="BAABGJ010000057">
    <property type="protein sequence ID" value="GAA4348618.1"/>
    <property type="molecule type" value="Genomic_DNA"/>
</dbReference>